<dbReference type="PIRSF" id="PIRSF009320">
    <property type="entry name" value="Nuc_binding_HP_1000"/>
    <property type="match status" value="1"/>
</dbReference>
<comment type="caution">
    <text evidence="2">The sequence shown here is derived from an EMBL/GenBank/DDBJ whole genome shotgun (WGS) entry which is preliminary data.</text>
</comment>
<feature type="domain" description="CobQ/CobB/MinD/ParA nucleotide binding" evidence="1">
    <location>
        <begin position="13"/>
        <end position="190"/>
    </location>
</feature>
<keyword evidence="3" id="KW-1185">Reference proteome</keyword>
<evidence type="ECO:0000313" key="2">
    <source>
        <dbReference type="EMBL" id="MDJ1168913.1"/>
    </source>
</evidence>
<sequence length="220" mass="23806">MTSVKNTQPITIGFVNQKGGVGKTTLAVHCAYWCSKKGSAIVIDADAQQSSSNWLKDLEIPCKVVNDPEDLLDALAVLPEQYDSVIVDGPGGMSEVTKAILYGVDIALVPCKPSALDTHSSSRIIRMIRQAQKIRSGKPKSVMFLNQAVKGTLLLRDSLEMLNNFGFPSLKSIIYNRQAICDAPGQGTTVWGISGSAAKAARKDFEALFQEVIKLAHEQE</sequence>
<dbReference type="RefSeq" id="WP_283752677.1">
    <property type="nucleotide sequence ID" value="NZ_JAQOSP010000039.1"/>
</dbReference>
<dbReference type="Proteomes" id="UP001235303">
    <property type="component" value="Unassembled WGS sequence"/>
</dbReference>
<dbReference type="PANTHER" id="PTHR13696:SF96">
    <property type="entry name" value="COBQ_COBB_MIND_PARA NUCLEOTIDE BINDING DOMAIN-CONTAINING PROTEIN"/>
    <property type="match status" value="1"/>
</dbReference>
<dbReference type="PANTHER" id="PTHR13696">
    <property type="entry name" value="P-LOOP CONTAINING NUCLEOSIDE TRIPHOSPHATE HYDROLASE"/>
    <property type="match status" value="1"/>
</dbReference>
<organism evidence="2 3">
    <name type="scientific">Roseofilum acuticapitatum BLCC-M154</name>
    <dbReference type="NCBI Taxonomy" id="3022444"/>
    <lineage>
        <taxon>Bacteria</taxon>
        <taxon>Bacillati</taxon>
        <taxon>Cyanobacteriota</taxon>
        <taxon>Cyanophyceae</taxon>
        <taxon>Desertifilales</taxon>
        <taxon>Desertifilaceae</taxon>
        <taxon>Roseofilum</taxon>
        <taxon>Roseofilum acuticapitatum</taxon>
    </lineage>
</organism>
<evidence type="ECO:0000259" key="1">
    <source>
        <dbReference type="Pfam" id="PF01656"/>
    </source>
</evidence>
<dbReference type="SUPFAM" id="SSF52540">
    <property type="entry name" value="P-loop containing nucleoside triphosphate hydrolases"/>
    <property type="match status" value="1"/>
</dbReference>
<dbReference type="EMBL" id="JAQOSP010000039">
    <property type="protein sequence ID" value="MDJ1168913.1"/>
    <property type="molecule type" value="Genomic_DNA"/>
</dbReference>
<name>A0ABT7APT3_9CYAN</name>
<proteinExistence type="predicted"/>
<dbReference type="InterPro" id="IPR027417">
    <property type="entry name" value="P-loop_NTPase"/>
</dbReference>
<dbReference type="InterPro" id="IPR050678">
    <property type="entry name" value="DNA_Partitioning_ATPase"/>
</dbReference>
<dbReference type="Gene3D" id="3.40.50.300">
    <property type="entry name" value="P-loop containing nucleotide triphosphate hydrolases"/>
    <property type="match status" value="1"/>
</dbReference>
<accession>A0ABT7APT3</accession>
<dbReference type="Pfam" id="PF01656">
    <property type="entry name" value="CbiA"/>
    <property type="match status" value="1"/>
</dbReference>
<dbReference type="InterPro" id="IPR002586">
    <property type="entry name" value="CobQ/CobB/MinD/ParA_Nub-bd_dom"/>
</dbReference>
<protein>
    <submittedName>
        <fullName evidence="2">AAA family ATPase</fullName>
    </submittedName>
</protein>
<gene>
    <name evidence="2" type="ORF">PMG71_05695</name>
</gene>
<dbReference type="CDD" id="cd02042">
    <property type="entry name" value="ParAB_family"/>
    <property type="match status" value="1"/>
</dbReference>
<evidence type="ECO:0000313" key="3">
    <source>
        <dbReference type="Proteomes" id="UP001235303"/>
    </source>
</evidence>
<reference evidence="2 3" key="1">
    <citation type="submission" date="2023-01" db="EMBL/GenBank/DDBJ databases">
        <title>Novel diversity within Roseofilum (Cyanobacteria; Desertifilaceae) from marine benthic mats with descriptions of four novel species.</title>
        <authorList>
            <person name="Wang Y."/>
            <person name="Berthold D.E."/>
            <person name="Hu J."/>
            <person name="Lefler F.W."/>
            <person name="Laughinghouse H.D. IV."/>
        </authorList>
    </citation>
    <scope>NUCLEOTIDE SEQUENCE [LARGE SCALE GENOMIC DNA]</scope>
    <source>
        <strain evidence="2 3">BLCC-M154</strain>
    </source>
</reference>